<evidence type="ECO:0000256" key="1">
    <source>
        <dbReference type="ARBA" id="ARBA00004811"/>
    </source>
</evidence>
<dbReference type="Pfam" id="PF00275">
    <property type="entry name" value="EPSP_synthase"/>
    <property type="match status" value="1"/>
</dbReference>
<reference evidence="10" key="1">
    <citation type="journal article" date="2019" name="Int. J. Syst. Evol. Microbiol.">
        <title>The Global Catalogue of Microorganisms (GCM) 10K type strain sequencing project: providing services to taxonomists for standard genome sequencing and annotation.</title>
        <authorList>
            <consortium name="The Broad Institute Genomics Platform"/>
            <consortium name="The Broad Institute Genome Sequencing Center for Infectious Disease"/>
            <person name="Wu L."/>
            <person name="Ma J."/>
        </authorList>
    </citation>
    <scope>NUCLEOTIDE SEQUENCE [LARGE SCALE GENOMIC DNA]</scope>
    <source>
        <strain evidence="10">JCM 14901</strain>
    </source>
</reference>
<evidence type="ECO:0000256" key="6">
    <source>
        <dbReference type="ARBA" id="ARBA00044633"/>
    </source>
</evidence>
<feature type="binding site" evidence="7">
    <location>
        <position position="38"/>
    </location>
    <ligand>
        <name>3-phosphoshikimate</name>
        <dbReference type="ChEBI" id="CHEBI:145989"/>
    </ligand>
</feature>
<dbReference type="EMBL" id="BAAAOG010000001">
    <property type="protein sequence ID" value="GAA1946447.1"/>
    <property type="molecule type" value="Genomic_DNA"/>
</dbReference>
<dbReference type="InterPro" id="IPR023193">
    <property type="entry name" value="EPSP_synthase_CS"/>
</dbReference>
<comment type="subunit">
    <text evidence="7">Monomer.</text>
</comment>
<feature type="binding site" evidence="7">
    <location>
        <position position="188"/>
    </location>
    <ligand>
        <name>phosphoenolpyruvate</name>
        <dbReference type="ChEBI" id="CHEBI:58702"/>
    </ligand>
</feature>
<name>A0ABP5BJ58_9MICO</name>
<feature type="binding site" evidence="7">
    <location>
        <position position="37"/>
    </location>
    <ligand>
        <name>phosphoenolpyruvate</name>
        <dbReference type="ChEBI" id="CHEBI:58702"/>
    </ligand>
</feature>
<dbReference type="NCBIfam" id="TIGR01356">
    <property type="entry name" value="aroA"/>
    <property type="match status" value="1"/>
</dbReference>
<feature type="domain" description="Enolpyruvate transferase" evidence="8">
    <location>
        <begin position="24"/>
        <end position="435"/>
    </location>
</feature>
<feature type="binding site" evidence="7">
    <location>
        <position position="187"/>
    </location>
    <ligand>
        <name>3-phosphoshikimate</name>
        <dbReference type="ChEBI" id="CHEBI:145989"/>
    </ligand>
</feature>
<dbReference type="PANTHER" id="PTHR21090">
    <property type="entry name" value="AROM/DEHYDROQUINATE SYNTHASE"/>
    <property type="match status" value="1"/>
</dbReference>
<feature type="binding site" evidence="7">
    <location>
        <position position="215"/>
    </location>
    <ligand>
        <name>3-phosphoshikimate</name>
        <dbReference type="ChEBI" id="CHEBI:145989"/>
    </ligand>
</feature>
<comment type="similarity">
    <text evidence="2 7">Belongs to the EPSP synthase family.</text>
</comment>
<dbReference type="EC" id="2.5.1.19" evidence="7"/>
<comment type="catalytic activity">
    <reaction evidence="6">
        <text>3-phosphoshikimate + phosphoenolpyruvate = 5-O-(1-carboxyvinyl)-3-phosphoshikimate + phosphate</text>
        <dbReference type="Rhea" id="RHEA:21256"/>
        <dbReference type="ChEBI" id="CHEBI:43474"/>
        <dbReference type="ChEBI" id="CHEBI:57701"/>
        <dbReference type="ChEBI" id="CHEBI:58702"/>
        <dbReference type="ChEBI" id="CHEBI:145989"/>
        <dbReference type="EC" id="2.5.1.19"/>
    </reaction>
    <physiologicalReaction direction="left-to-right" evidence="6">
        <dbReference type="Rhea" id="RHEA:21257"/>
    </physiologicalReaction>
</comment>
<evidence type="ECO:0000256" key="4">
    <source>
        <dbReference type="ARBA" id="ARBA00022679"/>
    </source>
</evidence>
<dbReference type="Gene3D" id="3.65.10.10">
    <property type="entry name" value="Enolpyruvate transferase domain"/>
    <property type="match status" value="2"/>
</dbReference>
<feature type="binding site" evidence="7">
    <location>
        <position position="186"/>
    </location>
    <ligand>
        <name>3-phosphoshikimate</name>
        <dbReference type="ChEBI" id="CHEBI:145989"/>
    </ligand>
</feature>
<keyword evidence="4 7" id="KW-0808">Transferase</keyword>
<gene>
    <name evidence="7 9" type="primary">aroA</name>
    <name evidence="9" type="ORF">GCM10009776_05670</name>
</gene>
<evidence type="ECO:0000256" key="7">
    <source>
        <dbReference type="HAMAP-Rule" id="MF_00210"/>
    </source>
</evidence>
<evidence type="ECO:0000313" key="9">
    <source>
        <dbReference type="EMBL" id="GAA1946447.1"/>
    </source>
</evidence>
<dbReference type="InterPro" id="IPR036968">
    <property type="entry name" value="Enolpyruvate_Tfrase_sf"/>
</dbReference>
<evidence type="ECO:0000256" key="5">
    <source>
        <dbReference type="ARBA" id="ARBA00023141"/>
    </source>
</evidence>
<feature type="binding site" evidence="7">
    <location>
        <position position="112"/>
    </location>
    <ligand>
        <name>phosphoenolpyruvate</name>
        <dbReference type="ChEBI" id="CHEBI:58702"/>
    </ligand>
</feature>
<comment type="function">
    <text evidence="7">Catalyzes the transfer of the enolpyruvyl moiety of phosphoenolpyruvate (PEP) to the 5-hydroxyl of shikimate-3-phosphate (S3P) to produce enolpyruvyl shikimate-3-phosphate and inorganic phosphate.</text>
</comment>
<keyword evidence="7" id="KW-0963">Cytoplasm</keyword>
<proteinExistence type="inferred from homology"/>
<dbReference type="PIRSF" id="PIRSF000505">
    <property type="entry name" value="EPSPS"/>
    <property type="match status" value="1"/>
</dbReference>
<evidence type="ECO:0000256" key="2">
    <source>
        <dbReference type="ARBA" id="ARBA00009948"/>
    </source>
</evidence>
<feature type="active site" description="Proton acceptor" evidence="7">
    <location>
        <position position="331"/>
    </location>
</feature>
<feature type="binding site" evidence="7">
    <location>
        <position position="403"/>
    </location>
    <ligand>
        <name>phosphoenolpyruvate</name>
        <dbReference type="ChEBI" id="CHEBI:58702"/>
    </ligand>
</feature>
<accession>A0ABP5BJ58</accession>
<keyword evidence="10" id="KW-1185">Reference proteome</keyword>
<evidence type="ECO:0000313" key="10">
    <source>
        <dbReference type="Proteomes" id="UP001499933"/>
    </source>
</evidence>
<comment type="pathway">
    <text evidence="1 7">Metabolic intermediate biosynthesis; chorismate biosynthesis; chorismate from D-erythrose 4-phosphate and phosphoenolpyruvate: step 6/7.</text>
</comment>
<keyword evidence="5 7" id="KW-0057">Aromatic amino acid biosynthesis</keyword>
<evidence type="ECO:0000259" key="8">
    <source>
        <dbReference type="Pfam" id="PF00275"/>
    </source>
</evidence>
<feature type="binding site" evidence="7">
    <location>
        <position position="37"/>
    </location>
    <ligand>
        <name>3-phosphoshikimate</name>
        <dbReference type="ChEBI" id="CHEBI:145989"/>
    </ligand>
</feature>
<feature type="binding site" evidence="7">
    <location>
        <position position="331"/>
    </location>
    <ligand>
        <name>3-phosphoshikimate</name>
        <dbReference type="ChEBI" id="CHEBI:145989"/>
    </ligand>
</feature>
<dbReference type="HAMAP" id="MF_00210">
    <property type="entry name" value="EPSP_synth"/>
    <property type="match status" value="1"/>
</dbReference>
<dbReference type="Proteomes" id="UP001499933">
    <property type="component" value="Unassembled WGS sequence"/>
</dbReference>
<keyword evidence="3 7" id="KW-0028">Amino-acid biosynthesis</keyword>
<feature type="binding site" evidence="7">
    <location>
        <position position="140"/>
    </location>
    <ligand>
        <name>phosphoenolpyruvate</name>
        <dbReference type="ChEBI" id="CHEBI:58702"/>
    </ligand>
</feature>
<dbReference type="PANTHER" id="PTHR21090:SF5">
    <property type="entry name" value="PENTAFUNCTIONAL AROM POLYPEPTIDE"/>
    <property type="match status" value="1"/>
</dbReference>
<feature type="binding site" evidence="7">
    <location>
        <position position="42"/>
    </location>
    <ligand>
        <name>3-phosphoshikimate</name>
        <dbReference type="ChEBI" id="CHEBI:145989"/>
    </ligand>
</feature>
<dbReference type="PROSITE" id="PS00885">
    <property type="entry name" value="EPSP_SYNTHASE_2"/>
    <property type="match status" value="1"/>
</dbReference>
<organism evidence="9 10">
    <name type="scientific">Microbacterium deminutum</name>
    <dbReference type="NCBI Taxonomy" id="344164"/>
    <lineage>
        <taxon>Bacteria</taxon>
        <taxon>Bacillati</taxon>
        <taxon>Actinomycetota</taxon>
        <taxon>Actinomycetes</taxon>
        <taxon>Micrococcales</taxon>
        <taxon>Microbacteriaceae</taxon>
        <taxon>Microbacterium</taxon>
    </lineage>
</organism>
<comment type="caution">
    <text evidence="7">Lacks conserved residue(s) required for the propagation of feature annotation.</text>
</comment>
<feature type="binding site" evidence="7">
    <location>
        <position position="428"/>
    </location>
    <ligand>
        <name>phosphoenolpyruvate</name>
        <dbReference type="ChEBI" id="CHEBI:58702"/>
    </ligand>
</feature>
<feature type="binding site" evidence="7">
    <location>
        <position position="362"/>
    </location>
    <ligand>
        <name>phosphoenolpyruvate</name>
        <dbReference type="ChEBI" id="CHEBI:58702"/>
    </ligand>
</feature>
<dbReference type="InterPro" id="IPR001986">
    <property type="entry name" value="Enolpyruvate_Tfrase_dom"/>
</dbReference>
<feature type="binding site" evidence="7">
    <location>
        <position position="188"/>
    </location>
    <ligand>
        <name>3-phosphoshikimate</name>
        <dbReference type="ChEBI" id="CHEBI:145989"/>
    </ligand>
</feature>
<comment type="caution">
    <text evidence="9">The sequence shown here is derived from an EMBL/GenBank/DDBJ whole genome shotgun (WGS) entry which is preliminary data.</text>
</comment>
<sequence length="458" mass="47650">MTADRYSPDFTPAARGPWQAPVAPAPLHATVTVPGSKSLTSRELILAALADGPSRLIAPLHSDDSARMIDALRSLGVGIAFETGTGTYGDDILVNPVWPLRGGTDVDCGQAGTVMRFVAALGGFASGDVALTAHESALHRPMGAMITALRDVGVDIDDGGHWALPFIVRGHGHVRGGEVTIDASASSQFVSGLLLAAPRFDVGLHLVHVGERLPSIPHIDMTVESLAHRGVHVERPGTGEWIVPAGTIRGKDVAIEPDLSNAAPFLAAAMIAGGSVSVTGWPAHSTQPGAMLTEILTLMGAKVVRRGGALTVTAGSGGIQGVDLDLSAAGELTPTIFALAAFAEAPTTLYGIGHIRGHETDRIAALVGELRSLGGEAHELEDGIRVVPRPLHAGRWRAHHDHRLATTGALVGLGVPGVEIDDIATTAKTMPQFPQLWQRMLDDRGAPDALQPEAMRAS</sequence>
<dbReference type="InterPro" id="IPR013792">
    <property type="entry name" value="RNA3'P_cycl/enolpyr_Trfase_a/b"/>
</dbReference>
<comment type="subcellular location">
    <subcellularLocation>
        <location evidence="7">Cytoplasm</location>
    </subcellularLocation>
</comment>
<evidence type="ECO:0000256" key="3">
    <source>
        <dbReference type="ARBA" id="ARBA00022605"/>
    </source>
</evidence>
<dbReference type="RefSeq" id="WP_344090962.1">
    <property type="nucleotide sequence ID" value="NZ_BAAAOG010000001.1"/>
</dbReference>
<protein>
    <recommendedName>
        <fullName evidence="7">3-phosphoshikimate 1-carboxyvinyltransferase</fullName>
        <ecNumber evidence="7">2.5.1.19</ecNumber>
    </recommendedName>
    <alternativeName>
        <fullName evidence="7">5-enolpyruvylshikimate-3-phosphate synthase</fullName>
        <shortName evidence="7">EPSP synthase</shortName>
        <shortName evidence="7">EPSPS</shortName>
    </alternativeName>
</protein>
<dbReference type="SUPFAM" id="SSF55205">
    <property type="entry name" value="EPT/RTPC-like"/>
    <property type="match status" value="1"/>
</dbReference>
<dbReference type="InterPro" id="IPR006264">
    <property type="entry name" value="EPSP_synthase"/>
</dbReference>
<dbReference type="CDD" id="cd01556">
    <property type="entry name" value="EPSP_synthase"/>
    <property type="match status" value="1"/>
</dbReference>
<feature type="binding site" evidence="7">
    <location>
        <position position="358"/>
    </location>
    <ligand>
        <name>3-phosphoshikimate</name>
        <dbReference type="ChEBI" id="CHEBI:145989"/>
    </ligand>
</feature>